<dbReference type="GO" id="GO:0016020">
    <property type="term" value="C:membrane"/>
    <property type="evidence" value="ECO:0007669"/>
    <property type="project" value="UniProtKB-SubCell"/>
</dbReference>
<evidence type="ECO:0000259" key="11">
    <source>
        <dbReference type="Pfam" id="PF01266"/>
    </source>
</evidence>
<dbReference type="GO" id="GO:0016126">
    <property type="term" value="P:sterol biosynthetic process"/>
    <property type="evidence" value="ECO:0007669"/>
    <property type="project" value="InterPro"/>
</dbReference>
<evidence type="ECO:0000256" key="9">
    <source>
        <dbReference type="ARBA" id="ARBA00023002"/>
    </source>
</evidence>
<evidence type="ECO:0000256" key="1">
    <source>
        <dbReference type="ARBA" id="ARBA00001974"/>
    </source>
</evidence>
<reference evidence="13 14" key="1">
    <citation type="journal article" date="2016" name="Environ. Microbiol.">
        <title>New Methyloceanibacter diversity from North Sea sediments includes methanotroph containing solely the soluble methane monooxygenase.</title>
        <authorList>
            <person name="Vekeman B."/>
            <person name="Kerckhof F.M."/>
            <person name="Cremers G."/>
            <person name="de Vos P."/>
            <person name="Vandamme P."/>
            <person name="Boon N."/>
            <person name="Op den Camp H.J."/>
            <person name="Heylen K."/>
        </authorList>
    </citation>
    <scope>NUCLEOTIDE SEQUENCE [LARGE SCALE GENOMIC DNA]</scope>
    <source>
        <strain evidence="13 14">R-67176</strain>
    </source>
</reference>
<dbReference type="Gene3D" id="3.50.50.60">
    <property type="entry name" value="FAD/NAD(P)-binding domain"/>
    <property type="match status" value="2"/>
</dbReference>
<dbReference type="InterPro" id="IPR013698">
    <property type="entry name" value="Squalene_epoxidase"/>
</dbReference>
<evidence type="ECO:0000256" key="2">
    <source>
        <dbReference type="ARBA" id="ARBA00004141"/>
    </source>
</evidence>
<gene>
    <name evidence="13" type="ORF">AUC70_14745</name>
</gene>
<keyword evidence="8" id="KW-1133">Transmembrane helix</keyword>
<dbReference type="InterPro" id="IPR040125">
    <property type="entry name" value="Squalene_monox"/>
</dbReference>
<evidence type="ECO:0000256" key="3">
    <source>
        <dbReference type="ARBA" id="ARBA00008802"/>
    </source>
</evidence>
<dbReference type="STRING" id="1774970.AUC70_14745"/>
<keyword evidence="5" id="KW-0285">Flavoprotein</keyword>
<dbReference type="Pfam" id="PF01266">
    <property type="entry name" value="DAO"/>
    <property type="match status" value="1"/>
</dbReference>
<evidence type="ECO:0000313" key="14">
    <source>
        <dbReference type="Proteomes" id="UP000094172"/>
    </source>
</evidence>
<evidence type="ECO:0000256" key="8">
    <source>
        <dbReference type="ARBA" id="ARBA00022989"/>
    </source>
</evidence>
<feature type="domain" description="FAD dependent oxidoreductase" evidence="11">
    <location>
        <begin position="6"/>
        <end position="52"/>
    </location>
</feature>
<dbReference type="PRINTS" id="PR00420">
    <property type="entry name" value="RNGMNOXGNASE"/>
</dbReference>
<organism evidence="13 14">
    <name type="scientific">Methyloceanibacter stevinii</name>
    <dbReference type="NCBI Taxonomy" id="1774970"/>
    <lineage>
        <taxon>Bacteria</taxon>
        <taxon>Pseudomonadati</taxon>
        <taxon>Pseudomonadota</taxon>
        <taxon>Alphaproteobacteria</taxon>
        <taxon>Hyphomicrobiales</taxon>
        <taxon>Hyphomicrobiaceae</taxon>
        <taxon>Methyloceanibacter</taxon>
    </lineage>
</organism>
<dbReference type="RefSeq" id="WP_069443489.1">
    <property type="nucleotide sequence ID" value="NZ_LPWE01000004.1"/>
</dbReference>
<accession>A0A1E3VSP1</accession>
<name>A0A1E3VSP1_9HYPH</name>
<dbReference type="PANTHER" id="PTHR10835">
    <property type="entry name" value="SQUALENE MONOOXYGENASE"/>
    <property type="match status" value="1"/>
</dbReference>
<evidence type="ECO:0000256" key="7">
    <source>
        <dbReference type="ARBA" id="ARBA00022827"/>
    </source>
</evidence>
<comment type="caution">
    <text evidence="13">The sequence shown here is derived from an EMBL/GenBank/DDBJ whole genome shotgun (WGS) entry which is preliminary data.</text>
</comment>
<dbReference type="EMBL" id="LPWE01000004">
    <property type="protein sequence ID" value="ODR96532.1"/>
    <property type="molecule type" value="Genomic_DNA"/>
</dbReference>
<evidence type="ECO:0000313" key="13">
    <source>
        <dbReference type="EMBL" id="ODR96532.1"/>
    </source>
</evidence>
<dbReference type="SUPFAM" id="SSF51905">
    <property type="entry name" value="FAD/NAD(P)-binding domain"/>
    <property type="match status" value="1"/>
</dbReference>
<keyword evidence="7" id="KW-0274">FAD</keyword>
<evidence type="ECO:0000256" key="10">
    <source>
        <dbReference type="ARBA" id="ARBA00023136"/>
    </source>
</evidence>
<dbReference type="PANTHER" id="PTHR10835:SF0">
    <property type="entry name" value="SQUALENE MONOOXYGENASE"/>
    <property type="match status" value="1"/>
</dbReference>
<comment type="subcellular location">
    <subcellularLocation>
        <location evidence="2">Membrane</location>
        <topology evidence="2">Multi-pass membrane protein</topology>
    </subcellularLocation>
</comment>
<evidence type="ECO:0000256" key="6">
    <source>
        <dbReference type="ARBA" id="ARBA00022692"/>
    </source>
</evidence>
<proteinExistence type="inferred from homology"/>
<protein>
    <recommendedName>
        <fullName evidence="4">squalene monooxygenase</fullName>
        <ecNumber evidence="4">1.14.14.17</ecNumber>
    </recommendedName>
</protein>
<evidence type="ECO:0000256" key="4">
    <source>
        <dbReference type="ARBA" id="ARBA00012312"/>
    </source>
</evidence>
<dbReference type="GO" id="GO:0050660">
    <property type="term" value="F:flavin adenine dinucleotide binding"/>
    <property type="evidence" value="ECO:0007669"/>
    <property type="project" value="InterPro"/>
</dbReference>
<keyword evidence="6" id="KW-0812">Transmembrane</keyword>
<dbReference type="EC" id="1.14.14.17" evidence="4"/>
<sequence>MRTEHDVAVIGAGPIGCAAAIAFAQRGETVLLLEANPRAAERFAGEWIHPSGVRILQKLGLGDLAAFTENGPRRGFVAHPGDGADPIVLSYPDGMTGVSFEHHRLVDELRRRAVSMPEIDYVAPAKLSKLEPVPAYVDGDTGAEVAINAKRIVAADGRRSGTRRLLGLPDGSVGISFMAGIVLDDVELPVEGYGHVLSGLAGPILSYRIGADQVRLCLDVPASATELRRDTDALYAAVAPALPAPMAKALAVSLKTRKPAWMETRFQTRTVYGRGNVALVGDAVGCTHPLTAVGISLGLKDVEALVDSTDAADYARRQRARARVPEMLSNALYQVFSDPRYDARAIRQSMFDTWRTSAAERRRTMALLAATDVRGSTFATSFFRIGFRAARKTVGAEMREGHWSRTRQTLARFASWSTWPIAGLVPGYRKIPAHLKAAGH</sequence>
<dbReference type="InterPro" id="IPR036188">
    <property type="entry name" value="FAD/NAD-bd_sf"/>
</dbReference>
<comment type="similarity">
    <text evidence="3">Belongs to the squalene monooxygenase family.</text>
</comment>
<feature type="domain" description="Squalene epoxidase" evidence="12">
    <location>
        <begin position="149"/>
        <end position="390"/>
    </location>
</feature>
<evidence type="ECO:0000256" key="5">
    <source>
        <dbReference type="ARBA" id="ARBA00022630"/>
    </source>
</evidence>
<dbReference type="GO" id="GO:0004506">
    <property type="term" value="F:squalene monooxygenase activity"/>
    <property type="evidence" value="ECO:0007669"/>
    <property type="project" value="UniProtKB-EC"/>
</dbReference>
<dbReference type="Proteomes" id="UP000094172">
    <property type="component" value="Unassembled WGS sequence"/>
</dbReference>
<dbReference type="InterPro" id="IPR006076">
    <property type="entry name" value="FAD-dep_OxRdtase"/>
</dbReference>
<keyword evidence="10" id="KW-0472">Membrane</keyword>
<keyword evidence="14" id="KW-1185">Reference proteome</keyword>
<keyword evidence="9" id="KW-0560">Oxidoreductase</keyword>
<comment type="cofactor">
    <cofactor evidence="1">
        <name>FAD</name>
        <dbReference type="ChEBI" id="CHEBI:57692"/>
    </cofactor>
</comment>
<evidence type="ECO:0000259" key="12">
    <source>
        <dbReference type="Pfam" id="PF08491"/>
    </source>
</evidence>
<dbReference type="Pfam" id="PF08491">
    <property type="entry name" value="SE"/>
    <property type="match status" value="1"/>
</dbReference>
<dbReference type="AlphaFoldDB" id="A0A1E3VSP1"/>